<keyword evidence="1" id="KW-0175">Coiled coil</keyword>
<evidence type="ECO:0000256" key="2">
    <source>
        <dbReference type="SAM" id="MobiDB-lite"/>
    </source>
</evidence>
<accession>A0A9D4URU5</accession>
<name>A0A9D4URU5_ADICA</name>
<feature type="region of interest" description="Disordered" evidence="2">
    <location>
        <begin position="63"/>
        <end position="90"/>
    </location>
</feature>
<feature type="compositionally biased region" description="Polar residues" evidence="2">
    <location>
        <begin position="843"/>
        <end position="854"/>
    </location>
</feature>
<sequence length="965" mass="111515">MDRLVKPNQSSEHKNLHIEAIEDIIDVEHEMGFGEGEDWGHEDVTGYGKLATQKIGPQKLNAYNRARNNSPSRLHAKENGTKRSLQQRPAHVVKLASSSSSSLNDERTPHAEGVVYHGKNLAEFSYKGNPENIITDRMRSMGEGIEDTQRPSRHYSQSYATEAYLDGHRRDQSPREVRKEQDNDYANCSSLDERDNGQRNQSLQTNVGSSNVISRGRVSDSRINTGNKHTLTRQRLDQGNSQKIESDHCLENQQDRMRNPGRVRFSLDFETAEKLMGDKGVKKDLVVHEEEKKQEDRKVGPVDHPVEKGSAVRTRTVSLQRRKEPLTRDARKYMNFDLERVIEMKEDKKAIRLAQDRIERLEEALLRQQEIVANMRVALVQEGLKEYGKLRQLLDALEKNIRKLAISRSRHFAESYQLRHRADQVERLKGHCNMLETDRERLKKKLEQLLESTKEKEKELAALRAEHDRLLQHKAKGSEEFVKEWESKLKKVEASFTEEKAIWEEKLNSCQSDWKDKKQDWAMKLKEKEAELCALKTSQEKLTELLMLCRQGVDELNDVVRLPREDTKVQKLSRVVDGSSEEVDALELARSIYSDTESLKMLLRESPLLLQDEHIAKHTSPLESLEEKSRVLDGKLSNTLRLTDRLKHDMERKEEEIRQENASFEHKVAEKVRQVDALEKQLAEKEHSVDSLVKELKSEVSLLSKELHDERRERSQLSDMQEEVQQKLIKGLEKRESEWEEEIVGLKGKLEDLSAVVALKDGRIDYLEEEVKAKADQLAHEKQKWDSAIKEVKQRAAKAILRFVNDKENGLLEQLLERRKACKTSDGGHQTNTTVKAEEESEATSMNKVTSSLRDQIHGTPSRKQERPAGMLSPRELQHFSKQSETEEPEVHNVKRKHYCPLQNKIDKFAAQSDCMEEELSPKLFEWTGRNRVMEKQDVLDILERQKGNGNTTFALLQSTIQDLE</sequence>
<comment type="caution">
    <text evidence="3">The sequence shown here is derived from an EMBL/GenBank/DDBJ whole genome shotgun (WGS) entry which is preliminary data.</text>
</comment>
<feature type="region of interest" description="Disordered" evidence="2">
    <location>
        <begin position="823"/>
        <end position="874"/>
    </location>
</feature>
<dbReference type="AlphaFoldDB" id="A0A9D4URU5"/>
<feature type="coiled-coil region" evidence="1">
    <location>
        <begin position="636"/>
        <end position="795"/>
    </location>
</feature>
<evidence type="ECO:0000256" key="1">
    <source>
        <dbReference type="SAM" id="Coils"/>
    </source>
</evidence>
<protein>
    <submittedName>
        <fullName evidence="3">Uncharacterized protein</fullName>
    </submittedName>
</protein>
<feature type="compositionally biased region" description="Polar residues" evidence="2">
    <location>
        <begin position="198"/>
        <end position="213"/>
    </location>
</feature>
<gene>
    <name evidence="3" type="ORF">GOP47_0013036</name>
</gene>
<feature type="region of interest" description="Disordered" evidence="2">
    <location>
        <begin position="144"/>
        <end position="228"/>
    </location>
</feature>
<dbReference type="Proteomes" id="UP000886520">
    <property type="component" value="Chromosome 12"/>
</dbReference>
<organism evidence="3 4">
    <name type="scientific">Adiantum capillus-veneris</name>
    <name type="common">Maidenhair fern</name>
    <dbReference type="NCBI Taxonomy" id="13818"/>
    <lineage>
        <taxon>Eukaryota</taxon>
        <taxon>Viridiplantae</taxon>
        <taxon>Streptophyta</taxon>
        <taxon>Embryophyta</taxon>
        <taxon>Tracheophyta</taxon>
        <taxon>Polypodiopsida</taxon>
        <taxon>Polypodiidae</taxon>
        <taxon>Polypodiales</taxon>
        <taxon>Pteridineae</taxon>
        <taxon>Pteridaceae</taxon>
        <taxon>Vittarioideae</taxon>
        <taxon>Adiantum</taxon>
    </lineage>
</organism>
<evidence type="ECO:0000313" key="4">
    <source>
        <dbReference type="Proteomes" id="UP000886520"/>
    </source>
</evidence>
<evidence type="ECO:0000313" key="3">
    <source>
        <dbReference type="EMBL" id="KAI5072930.1"/>
    </source>
</evidence>
<feature type="coiled-coil region" evidence="1">
    <location>
        <begin position="344"/>
        <end position="473"/>
    </location>
</feature>
<proteinExistence type="predicted"/>
<reference evidence="3" key="1">
    <citation type="submission" date="2021-01" db="EMBL/GenBank/DDBJ databases">
        <title>Adiantum capillus-veneris genome.</title>
        <authorList>
            <person name="Fang Y."/>
            <person name="Liao Q."/>
        </authorList>
    </citation>
    <scope>NUCLEOTIDE SEQUENCE</scope>
    <source>
        <strain evidence="3">H3</strain>
        <tissue evidence="3">Leaf</tissue>
    </source>
</reference>
<dbReference type="EMBL" id="JABFUD020000012">
    <property type="protein sequence ID" value="KAI5072930.1"/>
    <property type="molecule type" value="Genomic_DNA"/>
</dbReference>
<dbReference type="OrthoDB" id="1924355at2759"/>
<feature type="compositionally biased region" description="Basic and acidic residues" evidence="2">
    <location>
        <begin position="165"/>
        <end position="182"/>
    </location>
</feature>
<keyword evidence="4" id="KW-1185">Reference proteome</keyword>